<evidence type="ECO:0000256" key="1">
    <source>
        <dbReference type="SAM" id="MobiDB-lite"/>
    </source>
</evidence>
<dbReference type="Proteomes" id="UP001189429">
    <property type="component" value="Unassembled WGS sequence"/>
</dbReference>
<dbReference type="Gene3D" id="2.60.120.590">
    <property type="entry name" value="Alpha-ketoglutarate-dependent dioxygenase AlkB-like"/>
    <property type="match status" value="1"/>
</dbReference>
<keyword evidence="3" id="KW-1185">Reference proteome</keyword>
<feature type="region of interest" description="Disordered" evidence="1">
    <location>
        <begin position="243"/>
        <end position="296"/>
    </location>
</feature>
<dbReference type="EMBL" id="CAUYUJ010014824">
    <property type="protein sequence ID" value="CAK0846451.1"/>
    <property type="molecule type" value="Genomic_DNA"/>
</dbReference>
<organism evidence="2 3">
    <name type="scientific">Prorocentrum cordatum</name>
    <dbReference type="NCBI Taxonomy" id="2364126"/>
    <lineage>
        <taxon>Eukaryota</taxon>
        <taxon>Sar</taxon>
        <taxon>Alveolata</taxon>
        <taxon>Dinophyceae</taxon>
        <taxon>Prorocentrales</taxon>
        <taxon>Prorocentraceae</taxon>
        <taxon>Prorocentrum</taxon>
    </lineage>
</organism>
<reference evidence="2" key="1">
    <citation type="submission" date="2023-10" db="EMBL/GenBank/DDBJ databases">
        <authorList>
            <person name="Chen Y."/>
            <person name="Shah S."/>
            <person name="Dougan E. K."/>
            <person name="Thang M."/>
            <person name="Chan C."/>
        </authorList>
    </citation>
    <scope>NUCLEOTIDE SEQUENCE [LARGE SCALE GENOMIC DNA]</scope>
</reference>
<evidence type="ECO:0008006" key="4">
    <source>
        <dbReference type="Google" id="ProtNLM"/>
    </source>
</evidence>
<feature type="compositionally biased region" description="Gly residues" evidence="1">
    <location>
        <begin position="270"/>
        <end position="285"/>
    </location>
</feature>
<comment type="caution">
    <text evidence="2">The sequence shown here is derived from an EMBL/GenBank/DDBJ whole genome shotgun (WGS) entry which is preliminary data.</text>
</comment>
<name>A0ABN9TKE4_9DINO</name>
<feature type="non-terminal residue" evidence="2">
    <location>
        <position position="353"/>
    </location>
</feature>
<evidence type="ECO:0000313" key="3">
    <source>
        <dbReference type="Proteomes" id="UP001189429"/>
    </source>
</evidence>
<protein>
    <recommendedName>
        <fullName evidence="4">Fe2OG dioxygenase domain-containing protein</fullName>
    </recommendedName>
</protein>
<dbReference type="SUPFAM" id="SSF51197">
    <property type="entry name" value="Clavaminate synthase-like"/>
    <property type="match status" value="1"/>
</dbReference>
<proteinExistence type="predicted"/>
<evidence type="ECO:0000313" key="2">
    <source>
        <dbReference type="EMBL" id="CAK0846451.1"/>
    </source>
</evidence>
<sequence length="353" mass="36570">MARQPLWPPEPPAAGLWAGVPYRLVEHAAVPGFCLARGWLSPAAVEAAAGFVESVAATGDLGLGCSTRQRRKRLNVCPWVGEGVEGDAQRRRFLFFQPAGGVNPALAELCGLRGIAPNRGACPLSWPTLEGGGHPGSGALAAIEQRLRESVPDLQEAGEVALPCLFVQAMELSQGCGLTHHHDDLQHGGHVICTVVLAGGATVESRAVCGEPEGEPECVAAELFPGDMYVLARGARYTRTHAVRPTSSQPAALPHAPVRGGPPSRRCGPLGAGPGALPGGAGARGGARHAAAPRRPDGSPCCAIGREAPPLWLPALGRRGRRGLPWFAAGPLQAPPAARRLAARRRAARCLAA</sequence>
<accession>A0ABN9TKE4</accession>
<dbReference type="InterPro" id="IPR037151">
    <property type="entry name" value="AlkB-like_sf"/>
</dbReference>
<gene>
    <name evidence="2" type="ORF">PCOR1329_LOCUS39934</name>
</gene>